<proteinExistence type="predicted"/>
<name>A0A841BQ56_9ACTN</name>
<dbReference type="Proteomes" id="UP000587527">
    <property type="component" value="Unassembled WGS sequence"/>
</dbReference>
<keyword evidence="1" id="KW-0812">Transmembrane</keyword>
<dbReference type="RefSeq" id="WP_281395002.1">
    <property type="nucleotide sequence ID" value="NZ_JACHMN010000002.1"/>
</dbReference>
<gene>
    <name evidence="2" type="ORF">F4553_002271</name>
</gene>
<evidence type="ECO:0000313" key="3">
    <source>
        <dbReference type="Proteomes" id="UP000587527"/>
    </source>
</evidence>
<evidence type="ECO:0000313" key="2">
    <source>
        <dbReference type="EMBL" id="MBB5868892.1"/>
    </source>
</evidence>
<keyword evidence="1" id="KW-1133">Transmembrane helix</keyword>
<accession>A0A841BQ56</accession>
<sequence length="44" mass="4591">MSLADVAPSPQEAFGPFVALCLCAVVVVAIAGLVFFLVKRSKKP</sequence>
<comment type="caution">
    <text evidence="2">The sequence shown here is derived from an EMBL/GenBank/DDBJ whole genome shotgun (WGS) entry which is preliminary data.</text>
</comment>
<dbReference type="AlphaFoldDB" id="A0A841BQ56"/>
<keyword evidence="3" id="KW-1185">Reference proteome</keyword>
<keyword evidence="1" id="KW-0472">Membrane</keyword>
<protein>
    <submittedName>
        <fullName evidence="2">Uncharacterized protein</fullName>
    </submittedName>
</protein>
<organism evidence="2 3">
    <name type="scientific">Allocatelliglobosispora scoriae</name>
    <dbReference type="NCBI Taxonomy" id="643052"/>
    <lineage>
        <taxon>Bacteria</taxon>
        <taxon>Bacillati</taxon>
        <taxon>Actinomycetota</taxon>
        <taxon>Actinomycetes</taxon>
        <taxon>Micromonosporales</taxon>
        <taxon>Micromonosporaceae</taxon>
        <taxon>Allocatelliglobosispora</taxon>
    </lineage>
</organism>
<feature type="transmembrane region" description="Helical" evidence="1">
    <location>
        <begin position="17"/>
        <end position="38"/>
    </location>
</feature>
<reference evidence="2 3" key="1">
    <citation type="submission" date="2020-08" db="EMBL/GenBank/DDBJ databases">
        <title>Sequencing the genomes of 1000 actinobacteria strains.</title>
        <authorList>
            <person name="Klenk H.-P."/>
        </authorList>
    </citation>
    <scope>NUCLEOTIDE SEQUENCE [LARGE SCALE GENOMIC DNA]</scope>
    <source>
        <strain evidence="2 3">DSM 45362</strain>
    </source>
</reference>
<evidence type="ECO:0000256" key="1">
    <source>
        <dbReference type="SAM" id="Phobius"/>
    </source>
</evidence>
<dbReference type="EMBL" id="JACHMN010000002">
    <property type="protein sequence ID" value="MBB5868892.1"/>
    <property type="molecule type" value="Genomic_DNA"/>
</dbReference>